<evidence type="ECO:0000259" key="3">
    <source>
        <dbReference type="PROSITE" id="PS51186"/>
    </source>
</evidence>
<dbReference type="PROSITE" id="PS51186">
    <property type="entry name" value="GNAT"/>
    <property type="match status" value="1"/>
</dbReference>
<reference evidence="4" key="1">
    <citation type="submission" date="2020-05" db="EMBL/GenBank/DDBJ databases">
        <authorList>
            <person name="Chiriac C."/>
            <person name="Salcher M."/>
            <person name="Ghai R."/>
            <person name="Kavagutti S V."/>
        </authorList>
    </citation>
    <scope>NUCLEOTIDE SEQUENCE</scope>
</reference>
<gene>
    <name evidence="4" type="ORF">UFOPK2761_03419</name>
</gene>
<name>A0A6J6VJ23_9ZZZZ</name>
<dbReference type="GO" id="GO:0016747">
    <property type="term" value="F:acyltransferase activity, transferring groups other than amino-acyl groups"/>
    <property type="evidence" value="ECO:0007669"/>
    <property type="project" value="InterPro"/>
</dbReference>
<dbReference type="EMBL" id="CAEZYQ010000050">
    <property type="protein sequence ID" value="CAB4771546.1"/>
    <property type="molecule type" value="Genomic_DNA"/>
</dbReference>
<evidence type="ECO:0000313" key="4">
    <source>
        <dbReference type="EMBL" id="CAB4771546.1"/>
    </source>
</evidence>
<dbReference type="CDD" id="cd04301">
    <property type="entry name" value="NAT_SF"/>
    <property type="match status" value="1"/>
</dbReference>
<sequence>MTRGEVTTRRAVPADVPELVAFWARVGENGSRPPDRPELVERLLQHDPDAVLVAEVDGRLVATIVCGWDGWRANLYRLAVAPELRGRGVARHLLDLAEDRLRGLGAERFCAMVLDENKLGTAWWRSVGYEPQAEWSRWVKDA</sequence>
<dbReference type="InterPro" id="IPR000182">
    <property type="entry name" value="GNAT_dom"/>
</dbReference>
<organism evidence="4">
    <name type="scientific">freshwater metagenome</name>
    <dbReference type="NCBI Taxonomy" id="449393"/>
    <lineage>
        <taxon>unclassified sequences</taxon>
        <taxon>metagenomes</taxon>
        <taxon>ecological metagenomes</taxon>
    </lineage>
</organism>
<dbReference type="AlphaFoldDB" id="A0A6J6VJ23"/>
<evidence type="ECO:0000256" key="1">
    <source>
        <dbReference type="ARBA" id="ARBA00022679"/>
    </source>
</evidence>
<protein>
    <submittedName>
        <fullName evidence="4">Unannotated protein</fullName>
    </submittedName>
</protein>
<keyword evidence="1" id="KW-0808">Transferase</keyword>
<dbReference type="PANTHER" id="PTHR43877">
    <property type="entry name" value="AMINOALKYLPHOSPHONATE N-ACETYLTRANSFERASE-RELATED-RELATED"/>
    <property type="match status" value="1"/>
</dbReference>
<evidence type="ECO:0000256" key="2">
    <source>
        <dbReference type="ARBA" id="ARBA00023315"/>
    </source>
</evidence>
<dbReference type="Pfam" id="PF00583">
    <property type="entry name" value="Acetyltransf_1"/>
    <property type="match status" value="1"/>
</dbReference>
<accession>A0A6J6VJ23</accession>
<dbReference type="InterPro" id="IPR050832">
    <property type="entry name" value="Bact_Acetyltransf"/>
</dbReference>
<feature type="domain" description="N-acetyltransferase" evidence="3">
    <location>
        <begin position="6"/>
        <end position="142"/>
    </location>
</feature>
<proteinExistence type="predicted"/>
<dbReference type="InterPro" id="IPR016181">
    <property type="entry name" value="Acyl_CoA_acyltransferase"/>
</dbReference>
<dbReference type="SUPFAM" id="SSF55729">
    <property type="entry name" value="Acyl-CoA N-acyltransferases (Nat)"/>
    <property type="match status" value="1"/>
</dbReference>
<keyword evidence="2" id="KW-0012">Acyltransferase</keyword>
<dbReference type="Gene3D" id="3.40.630.30">
    <property type="match status" value="1"/>
</dbReference>